<dbReference type="RefSeq" id="WP_106292649.1">
    <property type="nucleotide sequence ID" value="NZ_PVTH01000004.1"/>
</dbReference>
<keyword evidence="4" id="KW-0255">Endonuclease</keyword>
<feature type="transmembrane region" description="Helical" evidence="2">
    <location>
        <begin position="35"/>
        <end position="53"/>
    </location>
</feature>
<dbReference type="GO" id="GO:0004519">
    <property type="term" value="F:endonuclease activity"/>
    <property type="evidence" value="ECO:0007669"/>
    <property type="project" value="UniProtKB-KW"/>
</dbReference>
<dbReference type="SUPFAM" id="SSF56219">
    <property type="entry name" value="DNase I-like"/>
    <property type="match status" value="1"/>
</dbReference>
<dbReference type="Pfam" id="PF03372">
    <property type="entry name" value="Exo_endo_phos"/>
    <property type="match status" value="1"/>
</dbReference>
<keyword evidence="4" id="KW-0269">Exonuclease</keyword>
<feature type="domain" description="Endonuclease/exonuclease/phosphatase" evidence="3">
    <location>
        <begin position="104"/>
        <end position="311"/>
    </location>
</feature>
<gene>
    <name evidence="4" type="ORF">B0I27_10471</name>
</gene>
<dbReference type="EMBL" id="PVTH01000004">
    <property type="protein sequence ID" value="PRY53064.1"/>
    <property type="molecule type" value="Genomic_DNA"/>
</dbReference>
<evidence type="ECO:0000256" key="2">
    <source>
        <dbReference type="SAM" id="Phobius"/>
    </source>
</evidence>
<reference evidence="4 5" key="1">
    <citation type="submission" date="2018-03" db="EMBL/GenBank/DDBJ databases">
        <title>Genomic Encyclopedia of Type Strains, Phase III (KMG-III): the genomes of soil and plant-associated and newly described type strains.</title>
        <authorList>
            <person name="Whitman W."/>
        </authorList>
    </citation>
    <scope>NUCLEOTIDE SEQUENCE [LARGE SCALE GENOMIC DNA]</scope>
    <source>
        <strain evidence="4 5">CGMCC 1.9313</strain>
    </source>
</reference>
<feature type="region of interest" description="Disordered" evidence="1">
    <location>
        <begin position="327"/>
        <end position="352"/>
    </location>
</feature>
<keyword evidence="2" id="KW-1133">Transmembrane helix</keyword>
<dbReference type="OrthoDB" id="9796594at2"/>
<evidence type="ECO:0000313" key="5">
    <source>
        <dbReference type="Proteomes" id="UP000238034"/>
    </source>
</evidence>
<evidence type="ECO:0000256" key="1">
    <source>
        <dbReference type="SAM" id="MobiDB-lite"/>
    </source>
</evidence>
<keyword evidence="4" id="KW-0378">Hydrolase</keyword>
<organism evidence="4 5">
    <name type="scientific">Arcticibacter pallidicorallinus</name>
    <dbReference type="NCBI Taxonomy" id="1259464"/>
    <lineage>
        <taxon>Bacteria</taxon>
        <taxon>Pseudomonadati</taxon>
        <taxon>Bacteroidota</taxon>
        <taxon>Sphingobacteriia</taxon>
        <taxon>Sphingobacteriales</taxon>
        <taxon>Sphingobacteriaceae</taxon>
        <taxon>Arcticibacter</taxon>
    </lineage>
</organism>
<dbReference type="Gene3D" id="3.60.10.10">
    <property type="entry name" value="Endonuclease/exonuclease/phosphatase"/>
    <property type="match status" value="1"/>
</dbReference>
<evidence type="ECO:0000259" key="3">
    <source>
        <dbReference type="Pfam" id="PF03372"/>
    </source>
</evidence>
<keyword evidence="4" id="KW-0540">Nuclease</keyword>
<protein>
    <submittedName>
        <fullName evidence="4">Endonuclease/exonuclease/phosphatase (EEP) superfamily protein YafD</fullName>
    </submittedName>
</protein>
<dbReference type="AlphaFoldDB" id="A0A2T0U5A0"/>
<keyword evidence="2" id="KW-0812">Transmembrane</keyword>
<proteinExistence type="predicted"/>
<name>A0A2T0U5A0_9SPHI</name>
<dbReference type="GO" id="GO:0004527">
    <property type="term" value="F:exonuclease activity"/>
    <property type="evidence" value="ECO:0007669"/>
    <property type="project" value="UniProtKB-KW"/>
</dbReference>
<dbReference type="Proteomes" id="UP000238034">
    <property type="component" value="Unassembled WGS sequence"/>
</dbReference>
<dbReference type="InterPro" id="IPR005135">
    <property type="entry name" value="Endo/exonuclease/phosphatase"/>
</dbReference>
<keyword evidence="5" id="KW-1185">Reference proteome</keyword>
<evidence type="ECO:0000313" key="4">
    <source>
        <dbReference type="EMBL" id="PRY53064.1"/>
    </source>
</evidence>
<feature type="transmembrane region" description="Helical" evidence="2">
    <location>
        <begin position="60"/>
        <end position="81"/>
    </location>
</feature>
<feature type="compositionally biased region" description="Basic and acidic residues" evidence="1">
    <location>
        <begin position="336"/>
        <end position="346"/>
    </location>
</feature>
<sequence>MNIFLAVSSSLLLCFTALSLIRHDYWTFRVFDYPRLQKLVLSIACMVLLLIYFDGSSTLSWVLSLLIAINIVYLSTQIIPFTRLGKIQVKKATKGIDEQSICVMTANVFQDNRNTRGCLDEIRKHNPDVVVLLETDSFWEKETLELEKDYPHYVRVPLSNTYGMLLYSRLELQDPQVKYMVEEDVPSIHTGIVLKDGTLIRLYAVHPTPPVPNENPRATERDKELLLIAEHAKASKAPVIVVGDLNDVAWSFTTELFLKMSGLLDPRRGRGFFNSFHAHYPFLRFPLDHAFISEHFKLKQMKRLSNFNSDHFPIFIYVQYEPDGSGADEALQPDADDIKLAEEKKNAPTNNN</sequence>
<comment type="caution">
    <text evidence="4">The sequence shown here is derived from an EMBL/GenBank/DDBJ whole genome shotgun (WGS) entry which is preliminary data.</text>
</comment>
<keyword evidence="2" id="KW-0472">Membrane</keyword>
<accession>A0A2T0U5A0</accession>
<dbReference type="InterPro" id="IPR036691">
    <property type="entry name" value="Endo/exonu/phosph_ase_sf"/>
</dbReference>